<dbReference type="RefSeq" id="WP_055083304.1">
    <property type="nucleotide sequence ID" value="NZ_CXSU01000011.1"/>
</dbReference>
<dbReference type="Proteomes" id="UP000049222">
    <property type="component" value="Unassembled WGS sequence"/>
</dbReference>
<keyword evidence="1" id="KW-0732">Signal</keyword>
<reference evidence="2 3" key="1">
    <citation type="submission" date="2015-07" db="EMBL/GenBank/DDBJ databases">
        <authorList>
            <person name="Noorani M."/>
        </authorList>
    </citation>
    <scope>NUCLEOTIDE SEQUENCE [LARGE SCALE GENOMIC DNA]</scope>
    <source>
        <strain evidence="2 3">CECT 7802</strain>
    </source>
</reference>
<proteinExistence type="predicted"/>
<keyword evidence="3" id="KW-1185">Reference proteome</keyword>
<evidence type="ECO:0000256" key="1">
    <source>
        <dbReference type="SAM" id="SignalP"/>
    </source>
</evidence>
<dbReference type="AlphaFoldDB" id="A0A0M6YIB6"/>
<gene>
    <name evidence="2" type="ORF">JDO7802_01025</name>
</gene>
<organism evidence="2 3">
    <name type="scientific">Jannaschia donghaensis</name>
    <dbReference type="NCBI Taxonomy" id="420998"/>
    <lineage>
        <taxon>Bacteria</taxon>
        <taxon>Pseudomonadati</taxon>
        <taxon>Pseudomonadota</taxon>
        <taxon>Alphaproteobacteria</taxon>
        <taxon>Rhodobacterales</taxon>
        <taxon>Roseobacteraceae</taxon>
        <taxon>Jannaschia</taxon>
    </lineage>
</organism>
<dbReference type="EMBL" id="CXSU01000011">
    <property type="protein sequence ID" value="CTQ49017.1"/>
    <property type="molecule type" value="Genomic_DNA"/>
</dbReference>
<sequence length="202" mass="21204">MIRLVALLVCLTGPVAAQGYGLPPALAPCGEGHLDAARYRTDLQDLGWVFVPANARAGQLELLNDAFVSLVSGRDGPRDARLERGRAVWADLGVSQLVFTTPDGGQALMVAGGANADGVAQLRCWMAFADGTRMDDLFVQLLTQATDPPAPGDEQVLVLTQNTPGSDETLRLYLTRPAPGIDTPATRAGIATLLSVTPEAAQ</sequence>
<dbReference type="OrthoDB" id="5242130at2"/>
<accession>A0A0M6YIB6</accession>
<protein>
    <submittedName>
        <fullName evidence="2">Uncharacterized protein</fullName>
    </submittedName>
</protein>
<feature type="signal peptide" evidence="1">
    <location>
        <begin position="1"/>
        <end position="17"/>
    </location>
</feature>
<dbReference type="STRING" id="420998.JDO7802_01025"/>
<evidence type="ECO:0000313" key="3">
    <source>
        <dbReference type="Proteomes" id="UP000049222"/>
    </source>
</evidence>
<evidence type="ECO:0000313" key="2">
    <source>
        <dbReference type="EMBL" id="CTQ49017.1"/>
    </source>
</evidence>
<name>A0A0M6YIB6_9RHOB</name>
<feature type="chain" id="PRO_5005807908" evidence="1">
    <location>
        <begin position="18"/>
        <end position="202"/>
    </location>
</feature>